<dbReference type="eggNOG" id="ENOG502RT12">
    <property type="taxonomic scope" value="Eukaryota"/>
</dbReference>
<evidence type="ECO:0000256" key="2">
    <source>
        <dbReference type="ARBA" id="ARBA00023136"/>
    </source>
</evidence>
<feature type="non-terminal residue" evidence="5">
    <location>
        <position position="1"/>
    </location>
</feature>
<dbReference type="Gene3D" id="1.25.40.270">
    <property type="entry name" value="Vacuolar protein sorting-associated protein vta1"/>
    <property type="match status" value="1"/>
</dbReference>
<dbReference type="InterPro" id="IPR023175">
    <property type="entry name" value="Vta1/CALS_N_sf"/>
</dbReference>
<keyword evidence="2" id="KW-0472">Membrane</keyword>
<keyword evidence="6" id="KW-1185">Reference proteome</keyword>
<dbReference type="InterPro" id="IPR039431">
    <property type="entry name" value="Vta1/CALS_N"/>
</dbReference>
<feature type="coiled-coil region" evidence="3">
    <location>
        <begin position="359"/>
        <end position="419"/>
    </location>
</feature>
<proteinExistence type="predicted"/>
<evidence type="ECO:0000256" key="1">
    <source>
        <dbReference type="ARBA" id="ARBA00004308"/>
    </source>
</evidence>
<dbReference type="GeneID" id="14905307"/>
<accession>G0R002</accession>
<evidence type="ECO:0000259" key="4">
    <source>
        <dbReference type="Pfam" id="PF04652"/>
    </source>
</evidence>
<feature type="domain" description="Vta1/callose synthase N-terminal" evidence="4">
    <location>
        <begin position="16"/>
        <end position="161"/>
    </location>
</feature>
<sequence>KKIKQIKMQNNIEIQNISNFNVLSQKLQGENQILSFFLRRFACEKLNELYKQKKAQNDSQQKQFCDILKKWLQELEITKQSLGQQLFSIEKNKQQVIQYITTNIYNKAQQQFQNQEYINDTIQNFFMAQKCFEMLQTFGPLGNDIIQLINDCQQKQNQIQNFIQNPHLIQQKPQIKDSISFSTQQQLQQVNFSNFQNPQVQSQNNNCQQNINNQNFNDQVIGSNQNIQVHQDSIQSKLAMSQITKHDNESINRILKYNQEKGIYLQTPKQTQVGQTQQPQFVQDSKVSQQQNNQIVSIFHNKQIQPPLIPLNNDFSVQSDNITSGGDINFQSQKMKNFENDNFGTPGFDISMGQQKDIIQLQEEQKKRQLMQQQQLELQKQQEVQNQLELQKQQEIQKQQQLQKQLQNLKVQNEANEIVKVGIKGTGVIKSKAIKLCENAISQVNQYNLEKGKQLIKEAIDCLENIQIKNQ</sequence>
<evidence type="ECO:0000313" key="6">
    <source>
        <dbReference type="Proteomes" id="UP000008983"/>
    </source>
</evidence>
<protein>
    <recommendedName>
        <fullName evidence="4">Vta1/callose synthase N-terminal domain-containing protein</fullName>
    </recommendedName>
</protein>
<reference evidence="5 6" key="1">
    <citation type="submission" date="2011-07" db="EMBL/GenBank/DDBJ databases">
        <authorList>
            <person name="Coyne R."/>
            <person name="Brami D."/>
            <person name="Johnson J."/>
            <person name="Hostetler J."/>
            <person name="Hannick L."/>
            <person name="Clark T."/>
            <person name="Cassidy-Hanley D."/>
            <person name="Inman J."/>
        </authorList>
    </citation>
    <scope>NUCLEOTIDE SEQUENCE [LARGE SCALE GENOMIC DNA]</scope>
    <source>
        <strain evidence="5 6">G5</strain>
    </source>
</reference>
<dbReference type="InParanoid" id="G0R002"/>
<dbReference type="GO" id="GO:0012505">
    <property type="term" value="C:endomembrane system"/>
    <property type="evidence" value="ECO:0007669"/>
    <property type="project" value="UniProtKB-SubCell"/>
</dbReference>
<dbReference type="Proteomes" id="UP000008983">
    <property type="component" value="Unassembled WGS sequence"/>
</dbReference>
<dbReference type="EMBL" id="GL984173">
    <property type="protein sequence ID" value="EGR29212.1"/>
    <property type="molecule type" value="Genomic_DNA"/>
</dbReference>
<organism evidence="5 6">
    <name type="scientific">Ichthyophthirius multifiliis</name>
    <name type="common">White spot disease agent</name>
    <name type="synonym">Ich</name>
    <dbReference type="NCBI Taxonomy" id="5932"/>
    <lineage>
        <taxon>Eukaryota</taxon>
        <taxon>Sar</taxon>
        <taxon>Alveolata</taxon>
        <taxon>Ciliophora</taxon>
        <taxon>Intramacronucleata</taxon>
        <taxon>Oligohymenophorea</taxon>
        <taxon>Hymenostomatida</taxon>
        <taxon>Ophryoglenina</taxon>
        <taxon>Ichthyophthirius</taxon>
    </lineage>
</organism>
<feature type="coiled-coil region" evidence="3">
    <location>
        <begin position="43"/>
        <end position="92"/>
    </location>
</feature>
<name>G0R002_ICHMU</name>
<evidence type="ECO:0000256" key="3">
    <source>
        <dbReference type="SAM" id="Coils"/>
    </source>
</evidence>
<dbReference type="STRING" id="857967.G0R002"/>
<dbReference type="OMA" id="MSQHEMS"/>
<comment type="subcellular location">
    <subcellularLocation>
        <location evidence="1">Endomembrane system</location>
    </subcellularLocation>
</comment>
<evidence type="ECO:0000313" key="5">
    <source>
        <dbReference type="EMBL" id="EGR29212.1"/>
    </source>
</evidence>
<dbReference type="AlphaFoldDB" id="G0R002"/>
<dbReference type="RefSeq" id="XP_004030448.1">
    <property type="nucleotide sequence ID" value="XM_004030400.1"/>
</dbReference>
<keyword evidence="3" id="KW-0175">Coiled coil</keyword>
<dbReference type="Pfam" id="PF04652">
    <property type="entry name" value="Vta1"/>
    <property type="match status" value="1"/>
</dbReference>
<gene>
    <name evidence="5" type="ORF">IMG5_160920</name>
</gene>